<evidence type="ECO:0000256" key="1">
    <source>
        <dbReference type="ARBA" id="ARBA00012727"/>
    </source>
</evidence>
<evidence type="ECO:0000256" key="8">
    <source>
        <dbReference type="ARBA" id="ARBA00022840"/>
    </source>
</evidence>
<dbReference type="EMBL" id="LWBO01000015">
    <property type="protein sequence ID" value="OQP46361.1"/>
    <property type="molecule type" value="Genomic_DNA"/>
</dbReference>
<keyword evidence="4" id="KW-0235">DNA replication</keyword>
<dbReference type="CDD" id="cd07897">
    <property type="entry name" value="Adenylation_DNA_ligase_Bac1"/>
    <property type="match status" value="1"/>
</dbReference>
<evidence type="ECO:0000259" key="14">
    <source>
        <dbReference type="PROSITE" id="PS50160"/>
    </source>
</evidence>
<dbReference type="GO" id="GO:0016874">
    <property type="term" value="F:ligase activity"/>
    <property type="evidence" value="ECO:0007669"/>
    <property type="project" value="UniProtKB-KW"/>
</dbReference>
<protein>
    <recommendedName>
        <fullName evidence="1">DNA ligase (ATP)</fullName>
        <ecNumber evidence="1">6.5.1.1</ecNumber>
    </recommendedName>
</protein>
<dbReference type="Pfam" id="PF04675">
    <property type="entry name" value="DNA_ligase_A_N"/>
    <property type="match status" value="1"/>
</dbReference>
<dbReference type="Gene3D" id="2.40.50.140">
    <property type="entry name" value="Nucleic acid-binding proteins"/>
    <property type="match status" value="1"/>
</dbReference>
<keyword evidence="10" id="KW-0233">DNA recombination</keyword>
<dbReference type="PROSITE" id="PS50160">
    <property type="entry name" value="DNA_LIGASE_A3"/>
    <property type="match status" value="1"/>
</dbReference>
<evidence type="ECO:0000256" key="11">
    <source>
        <dbReference type="ARBA" id="ARBA00023204"/>
    </source>
</evidence>
<evidence type="ECO:0000256" key="10">
    <source>
        <dbReference type="ARBA" id="ARBA00023172"/>
    </source>
</evidence>
<dbReference type="Pfam" id="PF01068">
    <property type="entry name" value="DNA_ligase_A_M"/>
    <property type="match status" value="1"/>
</dbReference>
<evidence type="ECO:0000313" key="16">
    <source>
        <dbReference type="Proteomes" id="UP000192277"/>
    </source>
</evidence>
<dbReference type="InterPro" id="IPR012340">
    <property type="entry name" value="NA-bd_OB-fold"/>
</dbReference>
<dbReference type="NCBIfam" id="TIGR04120">
    <property type="entry name" value="DNA_lig_bact"/>
    <property type="match status" value="1"/>
</dbReference>
<dbReference type="InterPro" id="IPR036599">
    <property type="entry name" value="DNA_ligase_N_sf"/>
</dbReference>
<dbReference type="Proteomes" id="UP000192277">
    <property type="component" value="Unassembled WGS sequence"/>
</dbReference>
<dbReference type="SUPFAM" id="SSF56091">
    <property type="entry name" value="DNA ligase/mRNA capping enzyme, catalytic domain"/>
    <property type="match status" value="1"/>
</dbReference>
<dbReference type="InterPro" id="IPR012309">
    <property type="entry name" value="DNA_ligase_ATP-dep_C"/>
</dbReference>
<evidence type="ECO:0000256" key="3">
    <source>
        <dbReference type="ARBA" id="ARBA00022618"/>
    </source>
</evidence>
<keyword evidence="2 15" id="KW-0436">Ligase</keyword>
<organism evidence="15 16">
    <name type="scientific">Niastella koreensis</name>
    <dbReference type="NCBI Taxonomy" id="354356"/>
    <lineage>
        <taxon>Bacteria</taxon>
        <taxon>Pseudomonadati</taxon>
        <taxon>Bacteroidota</taxon>
        <taxon>Chitinophagia</taxon>
        <taxon>Chitinophagales</taxon>
        <taxon>Chitinophagaceae</taxon>
        <taxon>Niastella</taxon>
    </lineage>
</organism>
<evidence type="ECO:0000256" key="2">
    <source>
        <dbReference type="ARBA" id="ARBA00022598"/>
    </source>
</evidence>
<dbReference type="NCBIfam" id="NF006701">
    <property type="entry name" value="PRK09247.1"/>
    <property type="match status" value="1"/>
</dbReference>
<evidence type="ECO:0000256" key="13">
    <source>
        <dbReference type="ARBA" id="ARBA00034003"/>
    </source>
</evidence>
<proteinExistence type="predicted"/>
<feature type="domain" description="ATP-dependent DNA ligase family profile" evidence="14">
    <location>
        <begin position="317"/>
        <end position="447"/>
    </location>
</feature>
<evidence type="ECO:0000256" key="5">
    <source>
        <dbReference type="ARBA" id="ARBA00022723"/>
    </source>
</evidence>
<reference evidence="15 16" key="1">
    <citation type="submission" date="2016-04" db="EMBL/GenBank/DDBJ databases">
        <authorList>
            <person name="Chen L."/>
            <person name="Zhuang W."/>
            <person name="Wang G."/>
        </authorList>
    </citation>
    <scope>NUCLEOTIDE SEQUENCE [LARGE SCALE GENOMIC DNA]</scope>
    <source>
        <strain evidence="16">GR20</strain>
    </source>
</reference>
<sequence>MREFAQLIFTLGTSTKTNDKLQALSTYFAHADEKDKVWVIALFSGRRPRRTVSGTQLAVWCCELVDLPIWLFQECYHTVGDLSETIALLIPESSSSPSIGGGRGEANREGASHPLHYYVEQFQQLEKAAEPEKKTFILQSWQELSSRERFVFNKLLSGTFRVGVSQKLMVNALAKTVQLEPSVIAHRISGNWDPATTSFDQLLSEQSTQTDHSKPYPFYLAYALEDPLQELGEPADWQAEWKWDGIRGQIIKRNDQLFVWSRGEDLITEKFPEYTILQRKLENGTVIDGEILPYKDGQVLNFNVLQTRIGRKNIAKKNLQEAPVGLFAYDLLELSGEDIRHWALAERRAALETLVTSLQLPWLQLSPIVTFSNWEELTTIRKQSRSLNSEGLMLKRRASAYQVGRKRGDWWKWKIDPLTIDAVMVYAQKGTGRRSNLYTDYTFAVKDGDKLVPFTKAYSGLTDKEFAQVDSFVKKNSLEKFGPVRTVKPELVFEIAFEGIATSNRHKSGVALRFPRISRWRTDKLPNDINTLEDLKKILELYGK</sequence>
<dbReference type="InterPro" id="IPR016059">
    <property type="entry name" value="DNA_ligase_ATP-dep_CS"/>
</dbReference>
<comment type="caution">
    <text evidence="15">The sequence shown here is derived from an EMBL/GenBank/DDBJ whole genome shotgun (WGS) entry which is preliminary data.</text>
</comment>
<evidence type="ECO:0000313" key="15">
    <source>
        <dbReference type="EMBL" id="OQP46361.1"/>
    </source>
</evidence>
<keyword evidence="9" id="KW-0460">Magnesium</keyword>
<keyword evidence="3" id="KW-0132">Cell division</keyword>
<dbReference type="InterPro" id="IPR012308">
    <property type="entry name" value="DNA_ligase_ATP-dep_N"/>
</dbReference>
<evidence type="ECO:0000256" key="4">
    <source>
        <dbReference type="ARBA" id="ARBA00022705"/>
    </source>
</evidence>
<comment type="catalytic activity">
    <reaction evidence="13">
        <text>ATP + (deoxyribonucleotide)n-3'-hydroxyl + 5'-phospho-(deoxyribonucleotide)m = (deoxyribonucleotide)n+m + AMP + diphosphate.</text>
        <dbReference type="EC" id="6.5.1.1"/>
    </reaction>
</comment>
<dbReference type="InterPro" id="IPR050191">
    <property type="entry name" value="ATP-dep_DNA_ligase"/>
</dbReference>
<name>A0ABX3NUB1_9BACT</name>
<keyword evidence="5" id="KW-0479">Metal-binding</keyword>
<dbReference type="InterPro" id="IPR026333">
    <property type="entry name" value="ATP_dep_DNA_lig_pp_1105_fam"/>
</dbReference>
<dbReference type="InterPro" id="IPR012310">
    <property type="entry name" value="DNA_ligase_ATP-dep_cent"/>
</dbReference>
<evidence type="ECO:0000256" key="6">
    <source>
        <dbReference type="ARBA" id="ARBA00022741"/>
    </source>
</evidence>
<evidence type="ECO:0000256" key="9">
    <source>
        <dbReference type="ARBA" id="ARBA00022842"/>
    </source>
</evidence>
<dbReference type="Gene3D" id="3.30.470.30">
    <property type="entry name" value="DNA ligase/mRNA capping enzyme"/>
    <property type="match status" value="1"/>
</dbReference>
<dbReference type="Pfam" id="PF04679">
    <property type="entry name" value="DNA_ligase_A_C"/>
    <property type="match status" value="1"/>
</dbReference>
<dbReference type="PANTHER" id="PTHR45674">
    <property type="entry name" value="DNA LIGASE 1/3 FAMILY MEMBER"/>
    <property type="match status" value="1"/>
</dbReference>
<dbReference type="EC" id="6.5.1.1" evidence="1"/>
<keyword evidence="16" id="KW-1185">Reference proteome</keyword>
<accession>A0ABX3NUB1</accession>
<dbReference type="CDD" id="cd07972">
    <property type="entry name" value="OBF_DNA_ligase_Arch_LigB"/>
    <property type="match status" value="1"/>
</dbReference>
<keyword evidence="6" id="KW-0547">Nucleotide-binding</keyword>
<dbReference type="Gene3D" id="1.10.3260.10">
    <property type="entry name" value="DNA ligase, ATP-dependent, N-terminal domain"/>
    <property type="match status" value="1"/>
</dbReference>
<dbReference type="PANTHER" id="PTHR45674:SF13">
    <property type="entry name" value="DNA LIGASE-RELATED"/>
    <property type="match status" value="1"/>
</dbReference>
<keyword evidence="7" id="KW-0227">DNA damage</keyword>
<keyword evidence="8" id="KW-0067">ATP-binding</keyword>
<keyword evidence="11" id="KW-0234">DNA repair</keyword>
<gene>
    <name evidence="15" type="ORF">A4D02_31690</name>
</gene>
<evidence type="ECO:0000256" key="7">
    <source>
        <dbReference type="ARBA" id="ARBA00022763"/>
    </source>
</evidence>
<dbReference type="RefSeq" id="WP_014221218.1">
    <property type="nucleotide sequence ID" value="NZ_LWBO01000015.1"/>
</dbReference>
<dbReference type="SUPFAM" id="SSF50249">
    <property type="entry name" value="Nucleic acid-binding proteins"/>
    <property type="match status" value="1"/>
</dbReference>
<evidence type="ECO:0000256" key="12">
    <source>
        <dbReference type="ARBA" id="ARBA00023306"/>
    </source>
</evidence>
<dbReference type="PROSITE" id="PS00697">
    <property type="entry name" value="DNA_LIGASE_A1"/>
    <property type="match status" value="1"/>
</dbReference>
<keyword evidence="12" id="KW-0131">Cell cycle</keyword>